<organism evidence="2 3">
    <name type="scientific">Phascolarctos cinereus</name>
    <name type="common">Koala</name>
    <dbReference type="NCBI Taxonomy" id="38626"/>
    <lineage>
        <taxon>Eukaryota</taxon>
        <taxon>Metazoa</taxon>
        <taxon>Chordata</taxon>
        <taxon>Craniata</taxon>
        <taxon>Vertebrata</taxon>
        <taxon>Euteleostomi</taxon>
        <taxon>Mammalia</taxon>
        <taxon>Metatheria</taxon>
        <taxon>Diprotodontia</taxon>
        <taxon>Phascolarctidae</taxon>
        <taxon>Phascolarctos</taxon>
    </lineage>
</organism>
<dbReference type="InParanoid" id="A0A6P5KAA9"/>
<proteinExistence type="predicted"/>
<dbReference type="SUPFAM" id="SSF47391">
    <property type="entry name" value="Dimerization-anchoring domain of cAMP-dependent PK regulatory subunit"/>
    <property type="match status" value="1"/>
</dbReference>
<keyword evidence="2" id="KW-1185">Reference proteome</keyword>
<gene>
    <name evidence="3" type="primary">CUNH3orf30</name>
</gene>
<accession>A0A6P5KAA9</accession>
<protein>
    <submittedName>
        <fullName evidence="3">Uncharacterized protein C3orf30 homolog</fullName>
    </submittedName>
</protein>
<evidence type="ECO:0000313" key="2">
    <source>
        <dbReference type="Proteomes" id="UP000515140"/>
    </source>
</evidence>
<dbReference type="AlphaFoldDB" id="A0A6P5KAA9"/>
<dbReference type="Gene3D" id="1.20.890.10">
    <property type="entry name" value="cAMP-dependent protein kinase regulatory subunit, dimerization-anchoring domain"/>
    <property type="match status" value="1"/>
</dbReference>
<dbReference type="InterPro" id="IPR048377">
    <property type="entry name" value="TEX55_DD"/>
</dbReference>
<dbReference type="Pfam" id="PF17819">
    <property type="entry name" value="Tex55"/>
    <property type="match status" value="1"/>
</dbReference>
<dbReference type="CTD" id="152405"/>
<dbReference type="CDD" id="cd22975">
    <property type="entry name" value="DD_TEX55"/>
    <property type="match status" value="1"/>
</dbReference>
<dbReference type="GeneID" id="110208057"/>
<feature type="region of interest" description="Disordered" evidence="1">
    <location>
        <begin position="1"/>
        <end position="28"/>
    </location>
</feature>
<dbReference type="PANTHER" id="PTHR47110">
    <property type="entry name" value="TESTIS-SPECIFIC EXPRESSED PROTEIN 55"/>
    <property type="match status" value="1"/>
</dbReference>
<reference evidence="3" key="1">
    <citation type="submission" date="2025-08" db="UniProtKB">
        <authorList>
            <consortium name="RefSeq"/>
        </authorList>
    </citation>
    <scope>IDENTIFICATION</scope>
    <source>
        <tissue evidence="3">Spleen</tissue>
    </source>
</reference>
<dbReference type="PANTHER" id="PTHR47110:SF3">
    <property type="entry name" value="TESTIS-SPECIFIC EXPRESSED PROTEIN 55-LIKE"/>
    <property type="match status" value="1"/>
</dbReference>
<dbReference type="InterPro" id="IPR040760">
    <property type="entry name" value="Tex55"/>
</dbReference>
<dbReference type="RefSeq" id="XP_020841516.1">
    <property type="nucleotide sequence ID" value="XM_020985857.1"/>
</dbReference>
<dbReference type="KEGG" id="pcw:110208057"/>
<dbReference type="Proteomes" id="UP000515140">
    <property type="component" value="Unplaced"/>
</dbReference>
<sequence length="147" mass="16779">MEVPSDTQSLDQISPSPEETSKIEASNINFSDYNFEEEGLDKLSQQDSTIPSSTVSQIEYEIDSLPPSLSNVTLGSDEVLGSSFQQSSNASLASQDPFEVAERYLERHNIIQIFQRVTENLIYEQPEDPLYFLLWQIQEIIRERDQN</sequence>
<name>A0A6P5KAA9_PHACI</name>
<evidence type="ECO:0000256" key="1">
    <source>
        <dbReference type="SAM" id="MobiDB-lite"/>
    </source>
</evidence>
<evidence type="ECO:0000313" key="3">
    <source>
        <dbReference type="RefSeq" id="XP_020841516.1"/>
    </source>
</evidence>